<evidence type="ECO:0000313" key="2">
    <source>
        <dbReference type="EMBL" id="MEJ5975831.1"/>
    </source>
</evidence>
<evidence type="ECO:0000313" key="3">
    <source>
        <dbReference type="Proteomes" id="UP001361239"/>
    </source>
</evidence>
<dbReference type="EMBL" id="JBBHJZ010000001">
    <property type="protein sequence ID" value="MEJ5975831.1"/>
    <property type="molecule type" value="Genomic_DNA"/>
</dbReference>
<dbReference type="Pfam" id="PF12680">
    <property type="entry name" value="SnoaL_2"/>
    <property type="match status" value="1"/>
</dbReference>
<organism evidence="2 3">
    <name type="scientific">Novosphingobium anseongense</name>
    <dbReference type="NCBI Taxonomy" id="3133436"/>
    <lineage>
        <taxon>Bacteria</taxon>
        <taxon>Pseudomonadati</taxon>
        <taxon>Pseudomonadota</taxon>
        <taxon>Alphaproteobacteria</taxon>
        <taxon>Sphingomonadales</taxon>
        <taxon>Sphingomonadaceae</taxon>
        <taxon>Novosphingobium</taxon>
    </lineage>
</organism>
<dbReference type="InterPro" id="IPR037401">
    <property type="entry name" value="SnoaL-like"/>
</dbReference>
<evidence type="ECO:0000259" key="1">
    <source>
        <dbReference type="Pfam" id="PF12680"/>
    </source>
</evidence>
<dbReference type="SUPFAM" id="SSF54427">
    <property type="entry name" value="NTF2-like"/>
    <property type="match status" value="1"/>
</dbReference>
<gene>
    <name evidence="2" type="ORF">WG901_04245</name>
</gene>
<proteinExistence type="predicted"/>
<keyword evidence="3" id="KW-1185">Reference proteome</keyword>
<comment type="caution">
    <text evidence="2">The sequence shown here is derived from an EMBL/GenBank/DDBJ whole genome shotgun (WGS) entry which is preliminary data.</text>
</comment>
<accession>A0ABU8RT08</accession>
<reference evidence="2 3" key="1">
    <citation type="submission" date="2024-03" db="EMBL/GenBank/DDBJ databases">
        <authorList>
            <person name="Jo J.-H."/>
        </authorList>
    </citation>
    <scope>NUCLEOTIDE SEQUENCE [LARGE SCALE GENOMIC DNA]</scope>
    <source>
        <strain evidence="2 3">PS1R-30</strain>
    </source>
</reference>
<dbReference type="RefSeq" id="WP_339585760.1">
    <property type="nucleotide sequence ID" value="NZ_JBBHJZ010000001.1"/>
</dbReference>
<dbReference type="Gene3D" id="3.10.450.50">
    <property type="match status" value="1"/>
</dbReference>
<dbReference type="Proteomes" id="UP001361239">
    <property type="component" value="Unassembled WGS sequence"/>
</dbReference>
<protein>
    <submittedName>
        <fullName evidence="2">Nuclear transport factor 2 family protein</fullName>
    </submittedName>
</protein>
<feature type="domain" description="SnoaL-like" evidence="1">
    <location>
        <begin position="12"/>
        <end position="105"/>
    </location>
</feature>
<dbReference type="InterPro" id="IPR032710">
    <property type="entry name" value="NTF2-like_dom_sf"/>
</dbReference>
<name>A0ABU8RT08_9SPHN</name>
<sequence length="114" mass="13132">MTRDELETFNADWLQAWTEKDIPRIAALYAEDCLYQDNAMPAGLNGRAALLGYIGKLFPAVPDWTYTPDELWPVDGGFCARWFLDMGGKRFRGFELVKLRGREIVLNEVYTHEI</sequence>